<dbReference type="SUPFAM" id="SSF54373">
    <property type="entry name" value="FAD-linked reductases, C-terminal domain"/>
    <property type="match status" value="1"/>
</dbReference>
<dbReference type="Pfam" id="PF05199">
    <property type="entry name" value="GMC_oxred_C"/>
    <property type="match status" value="1"/>
</dbReference>
<keyword evidence="5" id="KW-1185">Reference proteome</keyword>
<dbReference type="OrthoDB" id="269227at2759"/>
<sequence>MSPREADVIIIGAGTAGLVLASRLSEDPSLQVIVLEAGQDQNDDPRVKIPALWPGLVGSEADWNFVTQPQAALNGKVIPLPQGRLIGGSSAMNGQAFIANSKANVDAWGKLDNPGWDWDTLNSYYRKVFTLTLPEEKKQKELGLEYVDKSIMNTGPVQVSFPDSVKDPIANAWVKSFKSLGYAMRHDPFCGKAVGGYTNATTIDPVTKTRSYAGSAYYKPAARRSNLQLITGALVEKLLFKGSTSDGDVIATGVQFAKDGESQTIKARKEVILSAGAFNSPKILELSGIGSRTLLDEHRIPVVVDNPNVGENLQDHVLAGISFEVQDFINTKDDLMRRVPEVVDAATNDYKTHQFGPFTVGGNYSSALLPVPDFSRPETGASELSAVLDAVPSSVDPTKPFQAELAGFVRSLLTNPEEATGGYFTYPAQSDFRGSGAGESIIRTKFPENYITIAISLLHPLSCGSSHIASADPKVSPAIDPRYLSNPADVEVLARHVRYIDVIAKSEPLASMLKPGGKRSPGIPDDLRDVPLDKVKDFVKSAAKSTFHPTSTCAMMPREKGGVVDSRLRVWGTKGLRVVDASVIPIITRGNPQSSVYAIAERAADLLKLDLVA</sequence>
<evidence type="ECO:0000256" key="2">
    <source>
        <dbReference type="PIRSR" id="PIRSR000137-2"/>
    </source>
</evidence>
<dbReference type="EMBL" id="AZNH01000178">
    <property type="protein sequence ID" value="KID81218.1"/>
    <property type="molecule type" value="Genomic_DNA"/>
</dbReference>
<dbReference type="Pfam" id="PF00732">
    <property type="entry name" value="GMC_oxred_N"/>
    <property type="match status" value="1"/>
</dbReference>
<dbReference type="InterPro" id="IPR012132">
    <property type="entry name" value="GMC_OxRdtase"/>
</dbReference>
<evidence type="ECO:0000313" key="5">
    <source>
        <dbReference type="Proteomes" id="UP000031192"/>
    </source>
</evidence>
<dbReference type="InterPro" id="IPR007867">
    <property type="entry name" value="GMC_OxRtase_C"/>
</dbReference>
<comment type="similarity">
    <text evidence="1">Belongs to the GMC oxidoreductase family.</text>
</comment>
<dbReference type="PROSITE" id="PS00624">
    <property type="entry name" value="GMC_OXRED_2"/>
    <property type="match status" value="1"/>
</dbReference>
<reference evidence="4 5" key="1">
    <citation type="journal article" date="2014" name="Proc. Natl. Acad. Sci. U.S.A.">
        <title>Trajectory and genomic determinants of fungal-pathogen speciation and host adaptation.</title>
        <authorList>
            <person name="Hu X."/>
            <person name="Xiao G."/>
            <person name="Zheng P."/>
            <person name="Shang Y."/>
            <person name="Su Y."/>
            <person name="Zhang X."/>
            <person name="Liu X."/>
            <person name="Zhan S."/>
            <person name="St Leger R.J."/>
            <person name="Wang C."/>
        </authorList>
    </citation>
    <scope>NUCLEOTIDE SEQUENCE [LARGE SCALE GENOMIC DNA]</scope>
    <source>
        <strain evidence="4 5">ARSEF 977</strain>
    </source>
</reference>
<feature type="binding site" evidence="2">
    <location>
        <begin position="592"/>
        <end position="593"/>
    </location>
    <ligand>
        <name>FAD</name>
        <dbReference type="ChEBI" id="CHEBI:57692"/>
    </ligand>
</feature>
<comment type="cofactor">
    <cofactor evidence="2">
        <name>FAD</name>
        <dbReference type="ChEBI" id="CHEBI:57692"/>
    </cofactor>
</comment>
<proteinExistence type="inferred from homology"/>
<evidence type="ECO:0000313" key="4">
    <source>
        <dbReference type="EMBL" id="KID81218.1"/>
    </source>
</evidence>
<dbReference type="InterPro" id="IPR036188">
    <property type="entry name" value="FAD/NAD-bd_sf"/>
</dbReference>
<keyword evidence="2" id="KW-0285">Flavoprotein</keyword>
<dbReference type="HOGENOM" id="CLU_002865_6_2_1"/>
<protein>
    <submittedName>
        <fullName evidence="4">Glucose-methanol-choline (Gmc) oxidoreductase</fullName>
    </submittedName>
</protein>
<dbReference type="PIRSF" id="PIRSF000137">
    <property type="entry name" value="Alcohol_oxidase"/>
    <property type="match status" value="1"/>
</dbReference>
<dbReference type="Gene3D" id="3.50.50.60">
    <property type="entry name" value="FAD/NAD(P)-binding domain"/>
    <property type="match status" value="1"/>
</dbReference>
<dbReference type="SUPFAM" id="SSF51905">
    <property type="entry name" value="FAD/NAD(P)-binding domain"/>
    <property type="match status" value="1"/>
</dbReference>
<organism evidence="4 5">
    <name type="scientific">Metarhizium guizhouense (strain ARSEF 977)</name>
    <dbReference type="NCBI Taxonomy" id="1276136"/>
    <lineage>
        <taxon>Eukaryota</taxon>
        <taxon>Fungi</taxon>
        <taxon>Dikarya</taxon>
        <taxon>Ascomycota</taxon>
        <taxon>Pezizomycotina</taxon>
        <taxon>Sordariomycetes</taxon>
        <taxon>Hypocreomycetidae</taxon>
        <taxon>Hypocreales</taxon>
        <taxon>Clavicipitaceae</taxon>
        <taxon>Metarhizium</taxon>
    </lineage>
</organism>
<dbReference type="AlphaFoldDB" id="A0A0B4GFG5"/>
<evidence type="ECO:0000256" key="1">
    <source>
        <dbReference type="ARBA" id="ARBA00010790"/>
    </source>
</evidence>
<dbReference type="Gene3D" id="3.30.560.10">
    <property type="entry name" value="Glucose Oxidase, domain 3"/>
    <property type="match status" value="1"/>
</dbReference>
<dbReference type="PANTHER" id="PTHR11552:SF210">
    <property type="entry name" value="GLUCOSE-METHANOL-CHOLINE OXIDOREDUCTASE N-TERMINAL DOMAIN-CONTAINING PROTEIN-RELATED"/>
    <property type="match status" value="1"/>
</dbReference>
<dbReference type="PANTHER" id="PTHR11552">
    <property type="entry name" value="GLUCOSE-METHANOL-CHOLINE GMC OXIDOREDUCTASE"/>
    <property type="match status" value="1"/>
</dbReference>
<feature type="domain" description="Glucose-methanol-choline oxidoreductase N-terminal" evidence="3">
    <location>
        <begin position="276"/>
        <end position="290"/>
    </location>
</feature>
<dbReference type="GO" id="GO:0050660">
    <property type="term" value="F:flavin adenine dinucleotide binding"/>
    <property type="evidence" value="ECO:0007669"/>
    <property type="project" value="InterPro"/>
</dbReference>
<accession>A0A0B4GFG5</accession>
<dbReference type="InterPro" id="IPR000172">
    <property type="entry name" value="GMC_OxRdtase_N"/>
</dbReference>
<comment type="caution">
    <text evidence="4">The sequence shown here is derived from an EMBL/GenBank/DDBJ whole genome shotgun (WGS) entry which is preliminary data.</text>
</comment>
<dbReference type="Proteomes" id="UP000031192">
    <property type="component" value="Unassembled WGS sequence"/>
</dbReference>
<keyword evidence="2" id="KW-0274">FAD</keyword>
<dbReference type="GO" id="GO:0016614">
    <property type="term" value="F:oxidoreductase activity, acting on CH-OH group of donors"/>
    <property type="evidence" value="ECO:0007669"/>
    <property type="project" value="InterPro"/>
</dbReference>
<gene>
    <name evidence="4" type="ORF">MGU_11409</name>
</gene>
<name>A0A0B4GFG5_METGA</name>
<evidence type="ECO:0000259" key="3">
    <source>
        <dbReference type="PROSITE" id="PS00624"/>
    </source>
</evidence>
<feature type="binding site" evidence="2">
    <location>
        <position position="235"/>
    </location>
    <ligand>
        <name>FAD</name>
        <dbReference type="ChEBI" id="CHEBI:57692"/>
    </ligand>
</feature>